<dbReference type="InterPro" id="IPR001245">
    <property type="entry name" value="Ser-Thr/Tyr_kinase_cat_dom"/>
</dbReference>
<dbReference type="Gene3D" id="3.30.200.20">
    <property type="entry name" value="Phosphorylase Kinase, domain 1"/>
    <property type="match status" value="1"/>
</dbReference>
<evidence type="ECO:0000256" key="15">
    <source>
        <dbReference type="SAM" id="SignalP"/>
    </source>
</evidence>
<dbReference type="PROSITE" id="PS00108">
    <property type="entry name" value="PROTEIN_KINASE_ST"/>
    <property type="match status" value="1"/>
</dbReference>
<keyword evidence="4" id="KW-0808">Transferase</keyword>
<dbReference type="InterPro" id="IPR036426">
    <property type="entry name" value="Bulb-type_lectin_dom_sf"/>
</dbReference>
<dbReference type="SMART" id="SM00220">
    <property type="entry name" value="S_TKc"/>
    <property type="match status" value="1"/>
</dbReference>
<keyword evidence="9" id="KW-1015">Disulfide bond</keyword>
<evidence type="ECO:0000256" key="11">
    <source>
        <dbReference type="ARBA" id="ARBA00023180"/>
    </source>
</evidence>
<dbReference type="GO" id="GO:0005524">
    <property type="term" value="F:ATP binding"/>
    <property type="evidence" value="ECO:0007669"/>
    <property type="project" value="UniProtKB-KW"/>
</dbReference>
<dbReference type="InterPro" id="IPR003609">
    <property type="entry name" value="Pan_app"/>
</dbReference>
<evidence type="ECO:0000256" key="10">
    <source>
        <dbReference type="ARBA" id="ARBA00023170"/>
    </source>
</evidence>
<dbReference type="FunFam" id="2.90.10.10:FF:000004">
    <property type="entry name" value="G-type lectin S-receptor-like serine/threonine-protein kinase"/>
    <property type="match status" value="1"/>
</dbReference>
<evidence type="ECO:0000256" key="5">
    <source>
        <dbReference type="ARBA" id="ARBA00022729"/>
    </source>
</evidence>
<dbReference type="EMBL" id="JBJUIK010000015">
    <property type="protein sequence ID" value="KAL3502160.1"/>
    <property type="molecule type" value="Genomic_DNA"/>
</dbReference>
<dbReference type="InterPro" id="IPR011009">
    <property type="entry name" value="Kinase-like_dom_sf"/>
</dbReference>
<dbReference type="Pfam" id="PF01453">
    <property type="entry name" value="B_lectin"/>
    <property type="match status" value="1"/>
</dbReference>
<dbReference type="InterPro" id="IPR000719">
    <property type="entry name" value="Prot_kinase_dom"/>
</dbReference>
<evidence type="ECO:0000256" key="12">
    <source>
        <dbReference type="ARBA" id="ARBA00047899"/>
    </source>
</evidence>
<protein>
    <recommendedName>
        <fullName evidence="1">non-specific serine/threonine protein kinase</fullName>
        <ecNumber evidence="1">2.7.11.1</ecNumber>
    </recommendedName>
</protein>
<sequence>MKVLHRLFFCFYFLSSLFILSDSTDTITPNQPLADGKTIISSGGIFELGFFNPDGNPNNRYLGIWYKKTSKVTVVWIANRDGPLNDTYGLLRMTDQAKLTLVSGGNIAIWSSNATRLIKNPVAQLLDTGNLVVKDAADDSPENYIWQSFDYLTDTILPGVKLGLDLVKGIDRYLQSWKSSTDPSKGEFIFKMDPNGFPQEFLLDGSVETFRSGPWNGLRFSGSPGLKPNPVYTYEFVNTPQEIYYRFDMINNSVYSRLTLNANGVLQRLNWNYQTQEWIVYLNAPADNCDAYGLCHAYGICNIANSPVCNCLNKFVPKSPNDWQATDWSSGCVRRVPLDCQKGDGFVKYSGIKLPDTRWSWYNQSMSLEECEKICLKNCTCMAYSNTDIRGKGSGCLLWFHDLIDITELSGSGQDIYIRMASSETGSGSDKAKVIRISLPIVGGVLLLVLGLILYNQKKKKQQKEQIEQIISEGKVGSRSEQGFTNQNDEDDLELPLFDLDTIVQATDNFSWENKLGEGGFGPVYKGTLPVGQEIAVKRLSEYSIQGLEEFKNEVKCIAKLQHRNLVKLLGCCIQAEEKMLIYEFMPNKSLDFFIFDHNRSRLLDWTKRFQIITGVARGLLYLHQDSRLTIIHRDLKAGNILLDNDMKPKISDFGMARIFRGTGNEESTKRVVGTYGYMSPEYAVDGIFSTKSDVYSFGVLVIEIISGRKNRGFCHPDHHHNLLGH</sequence>
<dbReference type="InterPro" id="IPR008271">
    <property type="entry name" value="Ser/Thr_kinase_AS"/>
</dbReference>
<dbReference type="Proteomes" id="UP001630127">
    <property type="component" value="Unassembled WGS sequence"/>
</dbReference>
<organism evidence="19 20">
    <name type="scientific">Cinchona calisaya</name>
    <dbReference type="NCBI Taxonomy" id="153742"/>
    <lineage>
        <taxon>Eukaryota</taxon>
        <taxon>Viridiplantae</taxon>
        <taxon>Streptophyta</taxon>
        <taxon>Embryophyta</taxon>
        <taxon>Tracheophyta</taxon>
        <taxon>Spermatophyta</taxon>
        <taxon>Magnoliopsida</taxon>
        <taxon>eudicotyledons</taxon>
        <taxon>Gunneridae</taxon>
        <taxon>Pentapetalae</taxon>
        <taxon>asterids</taxon>
        <taxon>lamiids</taxon>
        <taxon>Gentianales</taxon>
        <taxon>Rubiaceae</taxon>
        <taxon>Cinchonoideae</taxon>
        <taxon>Cinchoneae</taxon>
        <taxon>Cinchona</taxon>
    </lineage>
</organism>
<keyword evidence="2" id="KW-0723">Serine/threonine-protein kinase</keyword>
<keyword evidence="6" id="KW-0547">Nucleotide-binding</keyword>
<accession>A0ABD2Y5H2</accession>
<dbReference type="FunFam" id="3.30.200.20:FF:000195">
    <property type="entry name" value="G-type lectin S-receptor-like serine/threonine-protein kinase"/>
    <property type="match status" value="1"/>
</dbReference>
<name>A0ABD2Y5H2_9GENT</name>
<keyword evidence="14" id="KW-1133">Transmembrane helix</keyword>
<evidence type="ECO:0000313" key="20">
    <source>
        <dbReference type="Proteomes" id="UP001630127"/>
    </source>
</evidence>
<dbReference type="InterPro" id="IPR024171">
    <property type="entry name" value="SRK-like_kinase"/>
</dbReference>
<feature type="chain" id="PRO_5044837087" description="non-specific serine/threonine protein kinase" evidence="15">
    <location>
        <begin position="24"/>
        <end position="726"/>
    </location>
</feature>
<keyword evidence="14" id="KW-0472">Membrane</keyword>
<dbReference type="PANTHER" id="PTHR32444:SF183">
    <property type="entry name" value="APPLE DOMAIN-CONTAINING PROTEIN"/>
    <property type="match status" value="1"/>
</dbReference>
<evidence type="ECO:0000259" key="17">
    <source>
        <dbReference type="PROSITE" id="PS50927"/>
    </source>
</evidence>
<dbReference type="SMART" id="SM00473">
    <property type="entry name" value="PAN_AP"/>
    <property type="match status" value="1"/>
</dbReference>
<dbReference type="InterPro" id="IPR001480">
    <property type="entry name" value="Bulb-type_lectin_dom"/>
</dbReference>
<evidence type="ECO:0000256" key="13">
    <source>
        <dbReference type="ARBA" id="ARBA00048679"/>
    </source>
</evidence>
<comment type="catalytic activity">
    <reaction evidence="12">
        <text>L-threonyl-[protein] + ATP = O-phospho-L-threonyl-[protein] + ADP + H(+)</text>
        <dbReference type="Rhea" id="RHEA:46608"/>
        <dbReference type="Rhea" id="RHEA-COMP:11060"/>
        <dbReference type="Rhea" id="RHEA-COMP:11605"/>
        <dbReference type="ChEBI" id="CHEBI:15378"/>
        <dbReference type="ChEBI" id="CHEBI:30013"/>
        <dbReference type="ChEBI" id="CHEBI:30616"/>
        <dbReference type="ChEBI" id="CHEBI:61977"/>
        <dbReference type="ChEBI" id="CHEBI:456216"/>
        <dbReference type="EC" id="2.7.11.1"/>
    </reaction>
</comment>
<dbReference type="Gene3D" id="2.90.10.10">
    <property type="entry name" value="Bulb-type lectin domain"/>
    <property type="match status" value="1"/>
</dbReference>
<dbReference type="Pfam" id="PF00954">
    <property type="entry name" value="S_locus_glycop"/>
    <property type="match status" value="1"/>
</dbReference>
<comment type="caution">
    <text evidence="19">The sequence shown here is derived from an EMBL/GenBank/DDBJ whole genome shotgun (WGS) entry which is preliminary data.</text>
</comment>
<dbReference type="SUPFAM" id="SSF56112">
    <property type="entry name" value="Protein kinase-like (PK-like)"/>
    <property type="match status" value="1"/>
</dbReference>
<dbReference type="FunFam" id="3.50.4.10:FF:000002">
    <property type="entry name" value="G-type lectin S-receptor-like serine/threonine-protein kinase"/>
    <property type="match status" value="1"/>
</dbReference>
<dbReference type="SMART" id="SM00108">
    <property type="entry name" value="B_lectin"/>
    <property type="match status" value="1"/>
</dbReference>
<evidence type="ECO:0000256" key="8">
    <source>
        <dbReference type="ARBA" id="ARBA00022840"/>
    </source>
</evidence>
<keyword evidence="8" id="KW-0067">ATP-binding</keyword>
<evidence type="ECO:0000256" key="7">
    <source>
        <dbReference type="ARBA" id="ARBA00022777"/>
    </source>
</evidence>
<feature type="signal peptide" evidence="15">
    <location>
        <begin position="1"/>
        <end position="23"/>
    </location>
</feature>
<evidence type="ECO:0000259" key="16">
    <source>
        <dbReference type="PROSITE" id="PS50011"/>
    </source>
</evidence>
<dbReference type="EC" id="2.7.11.1" evidence="1"/>
<evidence type="ECO:0000313" key="19">
    <source>
        <dbReference type="EMBL" id="KAL3502160.1"/>
    </source>
</evidence>
<keyword evidence="7" id="KW-0418">Kinase</keyword>
<evidence type="ECO:0000256" key="14">
    <source>
        <dbReference type="SAM" id="Phobius"/>
    </source>
</evidence>
<keyword evidence="3" id="KW-0597">Phosphoprotein</keyword>
<dbReference type="Gene3D" id="3.50.4.10">
    <property type="entry name" value="Hepatocyte Growth Factor"/>
    <property type="match status" value="1"/>
</dbReference>
<dbReference type="Pfam" id="PF08276">
    <property type="entry name" value="PAN_2"/>
    <property type="match status" value="1"/>
</dbReference>
<dbReference type="PROSITE" id="PS50011">
    <property type="entry name" value="PROTEIN_KINASE_DOM"/>
    <property type="match status" value="1"/>
</dbReference>
<dbReference type="SUPFAM" id="SSF57414">
    <property type="entry name" value="Hairpin loop containing domain-like"/>
    <property type="match status" value="1"/>
</dbReference>
<keyword evidence="14" id="KW-0812">Transmembrane</keyword>
<keyword evidence="11" id="KW-0325">Glycoprotein</keyword>
<keyword evidence="20" id="KW-1185">Reference proteome</keyword>
<evidence type="ECO:0000259" key="18">
    <source>
        <dbReference type="PROSITE" id="PS50948"/>
    </source>
</evidence>
<dbReference type="CDD" id="cd01098">
    <property type="entry name" value="PAN_AP_plant"/>
    <property type="match status" value="1"/>
</dbReference>
<dbReference type="PANTHER" id="PTHR32444">
    <property type="entry name" value="BULB-TYPE LECTIN DOMAIN-CONTAINING PROTEIN"/>
    <property type="match status" value="1"/>
</dbReference>
<dbReference type="PIRSF" id="PIRSF000641">
    <property type="entry name" value="SRK"/>
    <property type="match status" value="1"/>
</dbReference>
<feature type="domain" description="Protein kinase" evidence="16">
    <location>
        <begin position="510"/>
        <end position="726"/>
    </location>
</feature>
<dbReference type="Pfam" id="PF07714">
    <property type="entry name" value="PK_Tyr_Ser-Thr"/>
    <property type="match status" value="1"/>
</dbReference>
<feature type="domain" description="Apple" evidence="18">
    <location>
        <begin position="340"/>
        <end position="421"/>
    </location>
</feature>
<dbReference type="PROSITE" id="PS50927">
    <property type="entry name" value="BULB_LECTIN"/>
    <property type="match status" value="1"/>
</dbReference>
<gene>
    <name evidence="19" type="ORF">ACH5RR_036609</name>
</gene>
<evidence type="ECO:0000256" key="3">
    <source>
        <dbReference type="ARBA" id="ARBA00022553"/>
    </source>
</evidence>
<keyword evidence="10" id="KW-0675">Receptor</keyword>
<dbReference type="AlphaFoldDB" id="A0ABD2Y5H2"/>
<dbReference type="SUPFAM" id="SSF51110">
    <property type="entry name" value="alpha-D-mannose-specific plant lectins"/>
    <property type="match status" value="1"/>
</dbReference>
<evidence type="ECO:0000256" key="6">
    <source>
        <dbReference type="ARBA" id="ARBA00022741"/>
    </source>
</evidence>
<dbReference type="GO" id="GO:0004674">
    <property type="term" value="F:protein serine/threonine kinase activity"/>
    <property type="evidence" value="ECO:0007669"/>
    <property type="project" value="UniProtKB-KW"/>
</dbReference>
<evidence type="ECO:0000256" key="2">
    <source>
        <dbReference type="ARBA" id="ARBA00022527"/>
    </source>
</evidence>
<dbReference type="InterPro" id="IPR000858">
    <property type="entry name" value="S_locus_glycoprot_dom"/>
</dbReference>
<feature type="non-terminal residue" evidence="19">
    <location>
        <position position="726"/>
    </location>
</feature>
<comment type="catalytic activity">
    <reaction evidence="13">
        <text>L-seryl-[protein] + ATP = O-phospho-L-seryl-[protein] + ADP + H(+)</text>
        <dbReference type="Rhea" id="RHEA:17989"/>
        <dbReference type="Rhea" id="RHEA-COMP:9863"/>
        <dbReference type="Rhea" id="RHEA-COMP:11604"/>
        <dbReference type="ChEBI" id="CHEBI:15378"/>
        <dbReference type="ChEBI" id="CHEBI:29999"/>
        <dbReference type="ChEBI" id="CHEBI:30616"/>
        <dbReference type="ChEBI" id="CHEBI:83421"/>
        <dbReference type="ChEBI" id="CHEBI:456216"/>
        <dbReference type="EC" id="2.7.11.1"/>
    </reaction>
</comment>
<dbReference type="Gene3D" id="1.10.510.10">
    <property type="entry name" value="Transferase(Phosphotransferase) domain 1"/>
    <property type="match status" value="1"/>
</dbReference>
<evidence type="ECO:0000256" key="4">
    <source>
        <dbReference type="ARBA" id="ARBA00022679"/>
    </source>
</evidence>
<dbReference type="PROSITE" id="PS50948">
    <property type="entry name" value="PAN"/>
    <property type="match status" value="1"/>
</dbReference>
<reference evidence="19 20" key="1">
    <citation type="submission" date="2024-11" db="EMBL/GenBank/DDBJ databases">
        <title>A near-complete genome assembly of Cinchona calisaya.</title>
        <authorList>
            <person name="Lian D.C."/>
            <person name="Zhao X.W."/>
            <person name="Wei L."/>
        </authorList>
    </citation>
    <scope>NUCLEOTIDE SEQUENCE [LARGE SCALE GENOMIC DNA]</scope>
    <source>
        <tissue evidence="19">Nenye</tissue>
    </source>
</reference>
<feature type="domain" description="Bulb-type lectin" evidence="17">
    <location>
        <begin position="24"/>
        <end position="146"/>
    </location>
</feature>
<dbReference type="CDD" id="cd00028">
    <property type="entry name" value="B_lectin"/>
    <property type="match status" value="1"/>
</dbReference>
<evidence type="ECO:0000256" key="9">
    <source>
        <dbReference type="ARBA" id="ARBA00023157"/>
    </source>
</evidence>
<proteinExistence type="predicted"/>
<evidence type="ECO:0000256" key="1">
    <source>
        <dbReference type="ARBA" id="ARBA00012513"/>
    </source>
</evidence>
<dbReference type="FunFam" id="1.10.510.10:FF:001019">
    <property type="entry name" value="G-type lectin S-receptor-like serine/threonine-protein kinase B120"/>
    <property type="match status" value="1"/>
</dbReference>
<feature type="transmembrane region" description="Helical" evidence="14">
    <location>
        <begin position="437"/>
        <end position="455"/>
    </location>
</feature>
<keyword evidence="5 15" id="KW-0732">Signal</keyword>